<sequence>MEYQPVFGSSRTLLLVLRTFLVYAKSLKHEDAHQLGSLVSDMEAGFRESKRDFTSIHRIERSRENLDTAVSRLQDKLMVWRPQIKAAFGSFESHSDSQSPLGNYARWMCFAYLVVKNIQDMLTWNRRIPPMVLRKLEALEEMLWSVIKFVQVIYSRRVLIFQRGKFRNLLTQFGAGLVRTASLCYLCLVDITNDSDERMVIVLSDLMMTIKPRTPQVIEGYLEELKALQSAKNLVLSLAVASLILLGGFLSLYPL</sequence>
<organism evidence="3 4">
    <name type="scientific">Oldenlandia corymbosa var. corymbosa</name>
    <dbReference type="NCBI Taxonomy" id="529605"/>
    <lineage>
        <taxon>Eukaryota</taxon>
        <taxon>Viridiplantae</taxon>
        <taxon>Streptophyta</taxon>
        <taxon>Embryophyta</taxon>
        <taxon>Tracheophyta</taxon>
        <taxon>Spermatophyta</taxon>
        <taxon>Magnoliopsida</taxon>
        <taxon>eudicotyledons</taxon>
        <taxon>Gunneridae</taxon>
        <taxon>Pentapetalae</taxon>
        <taxon>asterids</taxon>
        <taxon>lamiids</taxon>
        <taxon>Gentianales</taxon>
        <taxon>Rubiaceae</taxon>
        <taxon>Rubioideae</taxon>
        <taxon>Spermacoceae</taxon>
        <taxon>Hedyotis-Oldenlandia complex</taxon>
        <taxon>Oldenlandia</taxon>
    </lineage>
</organism>
<keyword evidence="4" id="KW-1185">Reference proteome</keyword>
<reference evidence="3" key="1">
    <citation type="submission" date="2023-03" db="EMBL/GenBank/DDBJ databases">
        <authorList>
            <person name="Julca I."/>
        </authorList>
    </citation>
    <scope>NUCLEOTIDE SEQUENCE</scope>
</reference>
<proteinExistence type="predicted"/>
<feature type="transmembrane region" description="Helical" evidence="1">
    <location>
        <begin position="234"/>
        <end position="253"/>
    </location>
</feature>
<keyword evidence="1" id="KW-0812">Transmembrane</keyword>
<feature type="signal peptide" evidence="2">
    <location>
        <begin position="1"/>
        <end position="26"/>
    </location>
</feature>
<evidence type="ECO:0000313" key="4">
    <source>
        <dbReference type="Proteomes" id="UP001161247"/>
    </source>
</evidence>
<keyword evidence="1" id="KW-0472">Membrane</keyword>
<evidence type="ECO:0000256" key="1">
    <source>
        <dbReference type="SAM" id="Phobius"/>
    </source>
</evidence>
<evidence type="ECO:0000313" key="3">
    <source>
        <dbReference type="EMBL" id="CAI9095578.1"/>
    </source>
</evidence>
<keyword evidence="1" id="KW-1133">Transmembrane helix</keyword>
<keyword evidence="2" id="KW-0732">Signal</keyword>
<evidence type="ECO:0000256" key="2">
    <source>
        <dbReference type="SAM" id="SignalP"/>
    </source>
</evidence>
<accession>A0AAV1CLM5</accession>
<dbReference type="AlphaFoldDB" id="A0AAV1CLM5"/>
<protein>
    <submittedName>
        <fullName evidence="3">OLC1v1031566C1</fullName>
    </submittedName>
</protein>
<gene>
    <name evidence="3" type="ORF">OLC1_LOCUS6512</name>
</gene>
<feature type="chain" id="PRO_5043628603" evidence="2">
    <location>
        <begin position="27"/>
        <end position="255"/>
    </location>
</feature>
<dbReference type="Proteomes" id="UP001161247">
    <property type="component" value="Chromosome 2"/>
</dbReference>
<dbReference type="EMBL" id="OX459119">
    <property type="protein sequence ID" value="CAI9095578.1"/>
    <property type="molecule type" value="Genomic_DNA"/>
</dbReference>
<name>A0AAV1CLM5_OLDCO</name>